<evidence type="ECO:0000313" key="1">
    <source>
        <dbReference type="EMBL" id="GEU70037.1"/>
    </source>
</evidence>
<protein>
    <submittedName>
        <fullName evidence="1">Uncharacterized protein</fullName>
    </submittedName>
</protein>
<dbReference type="AlphaFoldDB" id="A0A6L2M9W8"/>
<dbReference type="EMBL" id="BKCJ010006044">
    <property type="protein sequence ID" value="GEU70037.1"/>
    <property type="molecule type" value="Genomic_DNA"/>
</dbReference>
<accession>A0A6L2M9W8</accession>
<comment type="caution">
    <text evidence="1">The sequence shown here is derived from an EMBL/GenBank/DDBJ whole genome shotgun (WGS) entry which is preliminary data.</text>
</comment>
<proteinExistence type="predicted"/>
<name>A0A6L2M9W8_TANCI</name>
<organism evidence="1">
    <name type="scientific">Tanacetum cinerariifolium</name>
    <name type="common">Dalmatian daisy</name>
    <name type="synonym">Chrysanthemum cinerariifolium</name>
    <dbReference type="NCBI Taxonomy" id="118510"/>
    <lineage>
        <taxon>Eukaryota</taxon>
        <taxon>Viridiplantae</taxon>
        <taxon>Streptophyta</taxon>
        <taxon>Embryophyta</taxon>
        <taxon>Tracheophyta</taxon>
        <taxon>Spermatophyta</taxon>
        <taxon>Magnoliopsida</taxon>
        <taxon>eudicotyledons</taxon>
        <taxon>Gunneridae</taxon>
        <taxon>Pentapetalae</taxon>
        <taxon>asterids</taxon>
        <taxon>campanulids</taxon>
        <taxon>Asterales</taxon>
        <taxon>Asteraceae</taxon>
        <taxon>Asteroideae</taxon>
        <taxon>Anthemideae</taxon>
        <taxon>Anthemidinae</taxon>
        <taxon>Tanacetum</taxon>
    </lineage>
</organism>
<sequence>MAEKESNSTSRKITTNDQANYYSGITSITINGKNAFELKGKFLDDLHKNAFSEFNYLLKIDPNILTKDIEGFKTYDEYKDDWIYEWDENVPWIYRKPLTDTRKSWNDFEITNDDRNEYENEDEDDERYELCSNENHELSVCTIRRFEMIKYSFGQDEKYVVVKEDEYEDLTSISKDACRAYQEIFCLMDEGWMETTKYGKIWYDEDVHDLRSIEAEFPAIVFNDNLTSDKTLSCEPTETTKYGKIWYDEDIHDLRSIEAEFPAIVFNDNLTSDKTLSCEPTNQEPLLEDILGVATLRHTGSHYPKTYWESLPEDILLASLDPSLADYNSIDVFVFEFKECKVEVSWLVLRPRLGMRQQGDDVACLVTKDYKGGACELLRDEVVISTFLASQPNNTYLINEDLEQIHPDDLEEMDLKWQMAMLTMKARRFLKNTGRKLNLNGNDYIAFDKTKVECYNRHKRGHFTRECRAPRGHDNKSKDVTRKTMLVETLNSSAFVSCDGLGGYD</sequence>
<reference evidence="1" key="1">
    <citation type="journal article" date="2019" name="Sci. Rep.">
        <title>Draft genome of Tanacetum cinerariifolium, the natural source of mosquito coil.</title>
        <authorList>
            <person name="Yamashiro T."/>
            <person name="Shiraishi A."/>
            <person name="Satake H."/>
            <person name="Nakayama K."/>
        </authorList>
    </citation>
    <scope>NUCLEOTIDE SEQUENCE</scope>
</reference>
<gene>
    <name evidence="1" type="ORF">Tci_042015</name>
</gene>